<feature type="chain" id="PRO_5046517880" evidence="1">
    <location>
        <begin position="27"/>
        <end position="129"/>
    </location>
</feature>
<evidence type="ECO:0000256" key="1">
    <source>
        <dbReference type="SAM" id="SignalP"/>
    </source>
</evidence>
<keyword evidence="3" id="KW-1185">Reference proteome</keyword>
<evidence type="ECO:0000313" key="3">
    <source>
        <dbReference type="Proteomes" id="UP001595851"/>
    </source>
</evidence>
<dbReference type="RefSeq" id="WP_379526001.1">
    <property type="nucleotide sequence ID" value="NZ_JBHSBI010000001.1"/>
</dbReference>
<reference evidence="3" key="1">
    <citation type="journal article" date="2019" name="Int. J. Syst. Evol. Microbiol.">
        <title>The Global Catalogue of Microorganisms (GCM) 10K type strain sequencing project: providing services to taxonomists for standard genome sequencing and annotation.</title>
        <authorList>
            <consortium name="The Broad Institute Genomics Platform"/>
            <consortium name="The Broad Institute Genome Sequencing Center for Infectious Disease"/>
            <person name="Wu L."/>
            <person name="Ma J."/>
        </authorList>
    </citation>
    <scope>NUCLEOTIDE SEQUENCE [LARGE SCALE GENOMIC DNA]</scope>
    <source>
        <strain evidence="3">TBRC 1276</strain>
    </source>
</reference>
<proteinExistence type="predicted"/>
<gene>
    <name evidence="2" type="ORF">ACFOY2_01265</name>
</gene>
<feature type="signal peptide" evidence="1">
    <location>
        <begin position="1"/>
        <end position="26"/>
    </location>
</feature>
<sequence length="129" mass="14089">MLKRRIAIVITAATLGLAGMAGSALADDSVVRVHPDRGHTIGHGGKLKCWMADGKVVRFSKAKAARFVEKDFIEPAYAGSVTENGVTTVPADRLSMSVPTKELGYKVSNRWKHRRVVQLTCVWDGRADR</sequence>
<evidence type="ECO:0000313" key="2">
    <source>
        <dbReference type="EMBL" id="MFC4005832.1"/>
    </source>
</evidence>
<dbReference type="Proteomes" id="UP001595851">
    <property type="component" value="Unassembled WGS sequence"/>
</dbReference>
<accession>A0ABV8G095</accession>
<protein>
    <submittedName>
        <fullName evidence="2">Uncharacterized protein</fullName>
    </submittedName>
</protein>
<comment type="caution">
    <text evidence="2">The sequence shown here is derived from an EMBL/GenBank/DDBJ whole genome shotgun (WGS) entry which is preliminary data.</text>
</comment>
<organism evidence="2 3">
    <name type="scientific">Nonomuraea purpurea</name>
    <dbReference type="NCBI Taxonomy" id="1849276"/>
    <lineage>
        <taxon>Bacteria</taxon>
        <taxon>Bacillati</taxon>
        <taxon>Actinomycetota</taxon>
        <taxon>Actinomycetes</taxon>
        <taxon>Streptosporangiales</taxon>
        <taxon>Streptosporangiaceae</taxon>
        <taxon>Nonomuraea</taxon>
    </lineage>
</organism>
<name>A0ABV8G095_9ACTN</name>
<keyword evidence="1" id="KW-0732">Signal</keyword>
<dbReference type="EMBL" id="JBHSBI010000001">
    <property type="protein sequence ID" value="MFC4005832.1"/>
    <property type="molecule type" value="Genomic_DNA"/>
</dbReference>